<evidence type="ECO:0000259" key="1">
    <source>
        <dbReference type="Pfam" id="PF01425"/>
    </source>
</evidence>
<dbReference type="SUPFAM" id="SSF75304">
    <property type="entry name" value="Amidase signature (AS) enzymes"/>
    <property type="match status" value="1"/>
</dbReference>
<dbReference type="EMBL" id="BTGU01000029">
    <property type="protein sequence ID" value="GMN48684.1"/>
    <property type="molecule type" value="Genomic_DNA"/>
</dbReference>
<keyword evidence="3" id="KW-1185">Reference proteome</keyword>
<dbReference type="Proteomes" id="UP001187192">
    <property type="component" value="Unassembled WGS sequence"/>
</dbReference>
<dbReference type="InterPro" id="IPR036928">
    <property type="entry name" value="AS_sf"/>
</dbReference>
<proteinExistence type="predicted"/>
<feature type="domain" description="Amidase" evidence="1">
    <location>
        <begin position="117"/>
        <end position="183"/>
    </location>
</feature>
<dbReference type="PANTHER" id="PTHR42678:SF25">
    <property type="entry name" value="AMIDASE C869.01"/>
    <property type="match status" value="1"/>
</dbReference>
<dbReference type="Gene3D" id="3.90.1300.10">
    <property type="entry name" value="Amidase signature (AS) domain"/>
    <property type="match status" value="1"/>
</dbReference>
<organism evidence="2 3">
    <name type="scientific">Ficus carica</name>
    <name type="common">Common fig</name>
    <dbReference type="NCBI Taxonomy" id="3494"/>
    <lineage>
        <taxon>Eukaryota</taxon>
        <taxon>Viridiplantae</taxon>
        <taxon>Streptophyta</taxon>
        <taxon>Embryophyta</taxon>
        <taxon>Tracheophyta</taxon>
        <taxon>Spermatophyta</taxon>
        <taxon>Magnoliopsida</taxon>
        <taxon>eudicotyledons</taxon>
        <taxon>Gunneridae</taxon>
        <taxon>Pentapetalae</taxon>
        <taxon>rosids</taxon>
        <taxon>fabids</taxon>
        <taxon>Rosales</taxon>
        <taxon>Moraceae</taxon>
        <taxon>Ficeae</taxon>
        <taxon>Ficus</taxon>
    </lineage>
</organism>
<dbReference type="AlphaFoldDB" id="A0AA88DJ41"/>
<sequence>MNGPDFPIVEATIVDTQHVFAEGRLTSLQLVDFYLNMIESLNPLLHGILEVNPEARLQAKRADREREEAGGGRRWSLGELHSVPVMVKVSRATKDEMNTTMGSYALLGSEVARERLNPYVESGDPCGSSSGSAISVAANMVAVSLGTETDASIICPADHNSVVGIKPTVGLTSRAGVDPNQSSEIIALTTEFKVFLNKYLEELVKSPVRSLADANAFNLDNPDLLILATCPLREMMEKYGQEQLIASERTNGIGEDVLKAVELMKKLSEDGFENSFLFTVFFA</sequence>
<evidence type="ECO:0000313" key="3">
    <source>
        <dbReference type="Proteomes" id="UP001187192"/>
    </source>
</evidence>
<evidence type="ECO:0000313" key="2">
    <source>
        <dbReference type="EMBL" id="GMN48684.1"/>
    </source>
</evidence>
<name>A0AA88DJ41_FICCA</name>
<gene>
    <name evidence="2" type="ORF">TIFTF001_017854</name>
</gene>
<dbReference type="InterPro" id="IPR023631">
    <property type="entry name" value="Amidase_dom"/>
</dbReference>
<dbReference type="Pfam" id="PF01425">
    <property type="entry name" value="Amidase"/>
    <property type="match status" value="1"/>
</dbReference>
<accession>A0AA88DJ41</accession>
<reference evidence="2" key="1">
    <citation type="submission" date="2023-07" db="EMBL/GenBank/DDBJ databases">
        <title>draft genome sequence of fig (Ficus carica).</title>
        <authorList>
            <person name="Takahashi T."/>
            <person name="Nishimura K."/>
        </authorList>
    </citation>
    <scope>NUCLEOTIDE SEQUENCE</scope>
</reference>
<dbReference type="PANTHER" id="PTHR42678">
    <property type="entry name" value="AMIDASE"/>
    <property type="match status" value="1"/>
</dbReference>
<comment type="caution">
    <text evidence="2">The sequence shown here is derived from an EMBL/GenBank/DDBJ whole genome shotgun (WGS) entry which is preliminary data.</text>
</comment>
<protein>
    <recommendedName>
        <fullName evidence="1">Amidase domain-containing protein</fullName>
    </recommendedName>
</protein>